<feature type="binding site" evidence="18">
    <location>
        <position position="105"/>
    </location>
    <ligand>
        <name>substrate</name>
    </ligand>
</feature>
<dbReference type="InterPro" id="IPR008829">
    <property type="entry name" value="SepSecS/SepCysS"/>
</dbReference>
<evidence type="ECO:0000256" key="11">
    <source>
        <dbReference type="ARBA" id="ARBA00022917"/>
    </source>
</evidence>
<evidence type="ECO:0000256" key="4">
    <source>
        <dbReference type="ARBA" id="ARBA00007037"/>
    </source>
</evidence>
<evidence type="ECO:0000256" key="15">
    <source>
        <dbReference type="ARBA" id="ARBA00032693"/>
    </source>
</evidence>
<evidence type="ECO:0000256" key="12">
    <source>
        <dbReference type="ARBA" id="ARBA00023266"/>
    </source>
</evidence>
<dbReference type="Pfam" id="PF05889">
    <property type="entry name" value="SepSecS"/>
    <property type="match status" value="1"/>
</dbReference>
<keyword evidence="11 17" id="KW-0648">Protein biosynthesis</keyword>
<dbReference type="InParanoid" id="A0A2P6NEQ6"/>
<dbReference type="GO" id="GO:0000049">
    <property type="term" value="F:tRNA binding"/>
    <property type="evidence" value="ECO:0007669"/>
    <property type="project" value="UniProtKB-UniRule"/>
</dbReference>
<keyword evidence="17" id="KW-0963">Cytoplasm</keyword>
<feature type="binding site" evidence="18">
    <location>
        <position position="316"/>
    </location>
    <ligand>
        <name>substrate</name>
    </ligand>
</feature>
<keyword evidence="8 17" id="KW-0808">Transferase</keyword>
<comment type="function">
    <text evidence="2 17">Converts O-phosphoseryl-tRNA(Sec) to selenocysteinyl-tRNA(Sec) required for selenoprotein biosynthesis.</text>
</comment>
<dbReference type="EMBL" id="MDYQ01000103">
    <property type="protein sequence ID" value="PRP82443.1"/>
    <property type="molecule type" value="Genomic_DNA"/>
</dbReference>
<proteinExistence type="inferred from homology"/>
<evidence type="ECO:0000256" key="14">
    <source>
        <dbReference type="ARBA" id="ARBA00032048"/>
    </source>
</evidence>
<evidence type="ECO:0000256" key="7">
    <source>
        <dbReference type="ARBA" id="ARBA00022555"/>
    </source>
</evidence>
<feature type="modified residue" description="N6-(pyridoxal phosphate)lysine" evidence="19">
    <location>
        <position position="284"/>
    </location>
</feature>
<evidence type="ECO:0000256" key="9">
    <source>
        <dbReference type="ARBA" id="ARBA00022884"/>
    </source>
</evidence>
<evidence type="ECO:0000256" key="18">
    <source>
        <dbReference type="PIRSR" id="PIRSR017689-1"/>
    </source>
</evidence>
<dbReference type="Gene3D" id="3.40.640.10">
    <property type="entry name" value="Type I PLP-dependent aspartate aminotransferase-like (Major domain)"/>
    <property type="match status" value="1"/>
</dbReference>
<dbReference type="InterPro" id="IPR015424">
    <property type="entry name" value="PyrdxlP-dep_Trfase"/>
</dbReference>
<feature type="binding site" evidence="18">
    <location>
        <position position="97"/>
    </location>
    <ligand>
        <name>substrate</name>
    </ligand>
</feature>
<keyword evidence="9 17" id="KW-0694">RNA-binding</keyword>
<dbReference type="GO" id="GO:0005737">
    <property type="term" value="C:cytoplasm"/>
    <property type="evidence" value="ECO:0007669"/>
    <property type="project" value="UniProtKB-SubCell"/>
</dbReference>
<sequence>MNEKNFKLVEGIISRSYVSQAQQASRQRENLLTELLAQRRLPEEGWDDYTIQCVLRDLSQMDSNNFIENVGVGDREARVYSSIVRDRHFGLAHGLGRSGDLLAEQPKAAGSSLISKLAHYLVKDILKTSGLTTVKSCLIVPMATTMTIALVLMSLRQKKPEARFVLFPRMDQKACFKSIYAAGLTPIVIPNVLQDDEIRTDLEELERVIAERGSDQILAVLSTTSCFAPRAPDRIIEIAIQCAKWDIGHVINNAYGLQSTRCSHLIVESSRLGRVDAFVQSTDKNLLVPVGGAIVAACSSQGESILREISQLYPGRASVSPLLDVFITALSMGSSGYKSLLRERKEMFEFCKNKMREVMEKYGEKVLDTPNNPFSMAVTLRNYCIEGSATHIGSKLFTRFVSGVRVVDGKSSKTINGVTFEGYESHIDRYPHPYFTISCTIGITKEDIEGFIERLDKDSQPN</sequence>
<evidence type="ECO:0000256" key="2">
    <source>
        <dbReference type="ARBA" id="ARBA00002552"/>
    </source>
</evidence>
<feature type="binding site" evidence="18">
    <location>
        <position position="399"/>
    </location>
    <ligand>
        <name>tRNA</name>
        <dbReference type="ChEBI" id="CHEBI:17843"/>
    </ligand>
</feature>
<dbReference type="GO" id="GO:0098621">
    <property type="term" value="F:O-phosphoseryl-tRNA(Sec) selenium transferase activity"/>
    <property type="evidence" value="ECO:0007669"/>
    <property type="project" value="UniProtKB-EC"/>
</dbReference>
<keyword evidence="12 17" id="KW-0711">Selenium</keyword>
<dbReference type="EC" id="2.9.1.2" evidence="5 17"/>
<dbReference type="UniPathway" id="UPA00906">
    <property type="reaction ID" value="UER00898"/>
</dbReference>
<dbReference type="STRING" id="1890364.A0A2P6NEQ6"/>
<name>A0A2P6NEQ6_9EUKA</name>
<evidence type="ECO:0000256" key="13">
    <source>
        <dbReference type="ARBA" id="ARBA00030669"/>
    </source>
</evidence>
<gene>
    <name evidence="21" type="ORF">PROFUN_09470</name>
    <name evidence="20" type="ORF">PROFUN_10143</name>
</gene>
<evidence type="ECO:0000313" key="21">
    <source>
        <dbReference type="EMBL" id="PRP83258.1"/>
    </source>
</evidence>
<comment type="cofactor">
    <cofactor evidence="1 17">
        <name>pyridoxal 5'-phosphate</name>
        <dbReference type="ChEBI" id="CHEBI:597326"/>
    </cofactor>
</comment>
<accession>A0A2P6NEQ6</accession>
<reference evidence="20 22" key="1">
    <citation type="journal article" date="2018" name="Genome Biol. Evol.">
        <title>Multiple Roots of Fruiting Body Formation in Amoebozoa.</title>
        <authorList>
            <person name="Hillmann F."/>
            <person name="Forbes G."/>
            <person name="Novohradska S."/>
            <person name="Ferling I."/>
            <person name="Riege K."/>
            <person name="Groth M."/>
            <person name="Westermann M."/>
            <person name="Marz M."/>
            <person name="Spaller T."/>
            <person name="Winckler T."/>
            <person name="Schaap P."/>
            <person name="Glockner G."/>
        </authorList>
    </citation>
    <scope>NUCLEOTIDE SEQUENCE [LARGE SCALE GENOMIC DNA]</scope>
    <source>
        <strain evidence="20 22">Jena</strain>
    </source>
</reference>
<dbReference type="EMBL" id="MDYQ01000086">
    <property type="protein sequence ID" value="PRP83258.1"/>
    <property type="molecule type" value="Genomic_DNA"/>
</dbReference>
<keyword evidence="10 17" id="KW-0663">Pyridoxal phosphate</keyword>
<evidence type="ECO:0000256" key="5">
    <source>
        <dbReference type="ARBA" id="ARBA00012464"/>
    </source>
</evidence>
<dbReference type="InterPro" id="IPR019872">
    <property type="entry name" value="Sec-tRNA_Se_transferase"/>
</dbReference>
<dbReference type="PIRSF" id="PIRSF017689">
    <property type="entry name" value="SepSecS"/>
    <property type="match status" value="1"/>
</dbReference>
<comment type="caution">
    <text evidence="20">The sequence shown here is derived from an EMBL/GenBank/DDBJ whole genome shotgun (WGS) entry which is preliminary data.</text>
</comment>
<dbReference type="GO" id="GO:0001514">
    <property type="term" value="P:selenocysteine incorporation"/>
    <property type="evidence" value="ECO:0007669"/>
    <property type="project" value="TreeGrafter"/>
</dbReference>
<feature type="binding site" evidence="18">
    <location>
        <position position="75"/>
    </location>
    <ligand>
        <name>pyridoxal 5'-phosphate</name>
        <dbReference type="ChEBI" id="CHEBI:597326"/>
    </ligand>
</feature>
<organism evidence="20 22">
    <name type="scientific">Planoprotostelium fungivorum</name>
    <dbReference type="NCBI Taxonomy" id="1890364"/>
    <lineage>
        <taxon>Eukaryota</taxon>
        <taxon>Amoebozoa</taxon>
        <taxon>Evosea</taxon>
        <taxon>Variosea</taxon>
        <taxon>Cavosteliida</taxon>
        <taxon>Cavosteliaceae</taxon>
        <taxon>Planoprotostelium</taxon>
    </lineage>
</organism>
<comment type="similarity">
    <text evidence="4 17">Belongs to the SepSecS family.</text>
</comment>
<dbReference type="AlphaFoldDB" id="A0A2P6NEQ6"/>
<evidence type="ECO:0000256" key="6">
    <source>
        <dbReference type="ARBA" id="ARBA00021963"/>
    </source>
</evidence>
<dbReference type="InterPro" id="IPR015421">
    <property type="entry name" value="PyrdxlP-dep_Trfase_major"/>
</dbReference>
<evidence type="ECO:0000256" key="8">
    <source>
        <dbReference type="ARBA" id="ARBA00022679"/>
    </source>
</evidence>
<evidence type="ECO:0000313" key="22">
    <source>
        <dbReference type="Proteomes" id="UP000241769"/>
    </source>
</evidence>
<evidence type="ECO:0000313" key="20">
    <source>
        <dbReference type="EMBL" id="PRP82443.1"/>
    </source>
</evidence>
<evidence type="ECO:0000256" key="19">
    <source>
        <dbReference type="PIRSR" id="PIRSR017689-50"/>
    </source>
</evidence>
<evidence type="ECO:0000256" key="16">
    <source>
        <dbReference type="ARBA" id="ARBA00048808"/>
    </source>
</evidence>
<dbReference type="NCBIfam" id="TIGR03531">
    <property type="entry name" value="selenium_SpcS"/>
    <property type="match status" value="1"/>
</dbReference>
<dbReference type="GO" id="GO:0001717">
    <property type="term" value="P:conversion of seryl-tRNAsec to selenocys-tRNAsec"/>
    <property type="evidence" value="ECO:0007669"/>
    <property type="project" value="UniProtKB-UniRule"/>
</dbReference>
<evidence type="ECO:0000256" key="10">
    <source>
        <dbReference type="ARBA" id="ARBA00022898"/>
    </source>
</evidence>
<keyword evidence="7 17" id="KW-0820">tRNA-binding</keyword>
<dbReference type="PANTHER" id="PTHR12944:SF2">
    <property type="entry name" value="O-PHOSPHOSERYL-TRNA(SEC) SELENIUM TRANSFERASE"/>
    <property type="match status" value="1"/>
</dbReference>
<dbReference type="PANTHER" id="PTHR12944">
    <property type="entry name" value="SOLUBLE LIVER ANTIGEN/LIVER PANCREAS ANTIGEN"/>
    <property type="match status" value="1"/>
</dbReference>
<protein>
    <recommendedName>
        <fullName evidence="6 17">O-phosphoseryl-tRNA(Sec) selenium transferase</fullName>
        <ecNumber evidence="5 17">2.9.1.2</ecNumber>
    </recommendedName>
    <alternativeName>
        <fullName evidence="13 17">Selenocysteine synthase</fullName>
    </alternativeName>
    <alternativeName>
        <fullName evidence="14 17">Selenocysteinyl-tRNA(Sec) synthase</fullName>
    </alternativeName>
    <alternativeName>
        <fullName evidence="15 17">Sep-tRNA:Sec-tRNA synthase</fullName>
    </alternativeName>
</protein>
<dbReference type="Proteomes" id="UP000241769">
    <property type="component" value="Unassembled WGS sequence"/>
</dbReference>
<comment type="catalytic activity">
    <reaction evidence="16 17">
        <text>O-phospho-L-seryl-tRNA(Sec) + selenophosphate + H2O = L-selenocysteinyl-tRNA(Sec) + 2 phosphate</text>
        <dbReference type="Rhea" id="RHEA:25041"/>
        <dbReference type="Rhea" id="RHEA-COMP:9743"/>
        <dbReference type="Rhea" id="RHEA-COMP:9947"/>
        <dbReference type="ChEBI" id="CHEBI:15377"/>
        <dbReference type="ChEBI" id="CHEBI:16144"/>
        <dbReference type="ChEBI" id="CHEBI:43474"/>
        <dbReference type="ChEBI" id="CHEBI:78551"/>
        <dbReference type="ChEBI" id="CHEBI:78573"/>
        <dbReference type="EC" id="2.9.1.2"/>
    </reaction>
</comment>
<evidence type="ECO:0000256" key="1">
    <source>
        <dbReference type="ARBA" id="ARBA00001933"/>
    </source>
</evidence>
<evidence type="ECO:0000256" key="3">
    <source>
        <dbReference type="ARBA" id="ARBA00004822"/>
    </source>
</evidence>
<feature type="binding site" evidence="18">
    <location>
        <position position="271"/>
    </location>
    <ligand>
        <name>tRNA</name>
        <dbReference type="ChEBI" id="CHEBI:17843"/>
    </ligand>
</feature>
<keyword evidence="22" id="KW-1185">Reference proteome</keyword>
<dbReference type="SUPFAM" id="SSF53383">
    <property type="entry name" value="PLP-dependent transferases"/>
    <property type="match status" value="1"/>
</dbReference>
<evidence type="ECO:0000256" key="17">
    <source>
        <dbReference type="PIRNR" id="PIRNR017689"/>
    </source>
</evidence>
<comment type="subcellular location">
    <subcellularLocation>
        <location evidence="17">Cytoplasm</location>
    </subcellularLocation>
</comment>
<feature type="binding site" evidence="18">
    <location>
        <position position="98"/>
    </location>
    <ligand>
        <name>substrate</name>
    </ligand>
</feature>
<comment type="pathway">
    <text evidence="3 17">Aminoacyl-tRNA biosynthesis; selenocysteinyl-tRNA(Sec) biosynthesis; selenocysteinyl-tRNA(Sec) from L-seryl-tRNA(Sec) (archaeal/eukaryal route): step 2/2.</text>
</comment>
<dbReference type="OrthoDB" id="10263545at2759"/>
<dbReference type="FunCoup" id="A0A2P6NEQ6">
    <property type="interactions" value="73"/>
</dbReference>